<sequence length="263" mass="29544">MKKSPIKSGAILLIAVIGAIFFNKHIIKDGFIFYPKTLINMGSYLFIKAENFGGLVGKIKNFNRLADENDRLKEDEELIVNLRAKIDNLEEENEFLRQAARITRKLKYPVVYGGIFNFNLAPTGYNVLLNKGSQDGISEGDIIVTTEGVLVGKIQIVMKNFSRVLFVSDPEFKITSKVLNSKTVGIARGSLNEGMYLDFIVQSDEIQEKDIIISTGNDFFPPALIIGFVDHIEDNSNQMFKKIRIRPAVKDVKLGKVLILQIK</sequence>
<keyword evidence="3" id="KW-0133">Cell shape</keyword>
<proteinExistence type="inferred from homology"/>
<dbReference type="PANTHER" id="PTHR34138:SF1">
    <property type="entry name" value="CELL SHAPE-DETERMINING PROTEIN MREC"/>
    <property type="match status" value="1"/>
</dbReference>
<dbReference type="AlphaFoldDB" id="A0A1F8EEN8"/>
<feature type="coiled-coil region" evidence="5">
    <location>
        <begin position="65"/>
        <end position="106"/>
    </location>
</feature>
<protein>
    <recommendedName>
        <fullName evidence="2">Cell shape-determining protein MreC</fullName>
    </recommendedName>
    <alternativeName>
        <fullName evidence="4">Cell shape protein MreC</fullName>
    </alternativeName>
</protein>
<evidence type="ECO:0000256" key="1">
    <source>
        <dbReference type="ARBA" id="ARBA00009369"/>
    </source>
</evidence>
<keyword evidence="5" id="KW-0175">Coiled coil</keyword>
<feature type="domain" description="Rod shape-determining protein MreC beta-barrel core" evidence="7">
    <location>
        <begin position="126"/>
        <end position="261"/>
    </location>
</feature>
<dbReference type="PIRSF" id="PIRSF038471">
    <property type="entry name" value="MreC"/>
    <property type="match status" value="1"/>
</dbReference>
<dbReference type="InterPro" id="IPR007221">
    <property type="entry name" value="MreC"/>
</dbReference>
<evidence type="ECO:0000259" key="7">
    <source>
        <dbReference type="Pfam" id="PF04085"/>
    </source>
</evidence>
<name>A0A1F8EEN8_9BACT</name>
<evidence type="ECO:0000256" key="4">
    <source>
        <dbReference type="ARBA" id="ARBA00032089"/>
    </source>
</evidence>
<evidence type="ECO:0000256" key="2">
    <source>
        <dbReference type="ARBA" id="ARBA00013855"/>
    </source>
</evidence>
<evidence type="ECO:0000256" key="3">
    <source>
        <dbReference type="ARBA" id="ARBA00022960"/>
    </source>
</evidence>
<accession>A0A1F8EEN8</accession>
<dbReference type="GO" id="GO:0005886">
    <property type="term" value="C:plasma membrane"/>
    <property type="evidence" value="ECO:0007669"/>
    <property type="project" value="TreeGrafter"/>
</dbReference>
<evidence type="ECO:0000313" key="8">
    <source>
        <dbReference type="EMBL" id="OGM99270.1"/>
    </source>
</evidence>
<evidence type="ECO:0000256" key="6">
    <source>
        <dbReference type="SAM" id="Phobius"/>
    </source>
</evidence>
<gene>
    <name evidence="8" type="ORF">A2649_03975</name>
</gene>
<evidence type="ECO:0000313" key="9">
    <source>
        <dbReference type="Proteomes" id="UP000176893"/>
    </source>
</evidence>
<dbReference type="Gene3D" id="2.40.10.340">
    <property type="entry name" value="Rod shape-determining protein MreC, domain 1"/>
    <property type="match status" value="1"/>
</dbReference>
<comment type="similarity">
    <text evidence="1">Belongs to the MreC family.</text>
</comment>
<keyword evidence="6" id="KW-1133">Transmembrane helix</keyword>
<organism evidence="8 9">
    <name type="scientific">Candidatus Yanofskybacteria bacterium RIFCSPHIGHO2_01_FULL_41_26</name>
    <dbReference type="NCBI Taxonomy" id="1802661"/>
    <lineage>
        <taxon>Bacteria</taxon>
        <taxon>Candidatus Yanofskyibacteriota</taxon>
    </lineage>
</organism>
<dbReference type="Pfam" id="PF04085">
    <property type="entry name" value="MreC"/>
    <property type="match status" value="1"/>
</dbReference>
<dbReference type="InterPro" id="IPR055342">
    <property type="entry name" value="MreC_beta-barrel_core"/>
</dbReference>
<dbReference type="InterPro" id="IPR042177">
    <property type="entry name" value="Cell/Rod_1"/>
</dbReference>
<dbReference type="EMBL" id="MGJB01000001">
    <property type="protein sequence ID" value="OGM99270.1"/>
    <property type="molecule type" value="Genomic_DNA"/>
</dbReference>
<feature type="transmembrane region" description="Helical" evidence="6">
    <location>
        <begin position="6"/>
        <end position="23"/>
    </location>
</feature>
<dbReference type="Proteomes" id="UP000176893">
    <property type="component" value="Unassembled WGS sequence"/>
</dbReference>
<reference evidence="8 9" key="1">
    <citation type="journal article" date="2016" name="Nat. Commun.">
        <title>Thousands of microbial genomes shed light on interconnected biogeochemical processes in an aquifer system.</title>
        <authorList>
            <person name="Anantharaman K."/>
            <person name="Brown C.T."/>
            <person name="Hug L.A."/>
            <person name="Sharon I."/>
            <person name="Castelle C.J."/>
            <person name="Probst A.J."/>
            <person name="Thomas B.C."/>
            <person name="Singh A."/>
            <person name="Wilkins M.J."/>
            <person name="Karaoz U."/>
            <person name="Brodie E.L."/>
            <person name="Williams K.H."/>
            <person name="Hubbard S.S."/>
            <person name="Banfield J.F."/>
        </authorList>
    </citation>
    <scope>NUCLEOTIDE SEQUENCE [LARGE SCALE GENOMIC DNA]</scope>
</reference>
<dbReference type="NCBIfam" id="TIGR00219">
    <property type="entry name" value="mreC"/>
    <property type="match status" value="1"/>
</dbReference>
<dbReference type="InterPro" id="IPR042175">
    <property type="entry name" value="Cell/Rod_MreC_2"/>
</dbReference>
<dbReference type="GO" id="GO:0008360">
    <property type="term" value="P:regulation of cell shape"/>
    <property type="evidence" value="ECO:0007669"/>
    <property type="project" value="UniProtKB-KW"/>
</dbReference>
<evidence type="ECO:0000256" key="5">
    <source>
        <dbReference type="SAM" id="Coils"/>
    </source>
</evidence>
<dbReference type="Gene3D" id="2.40.10.350">
    <property type="entry name" value="Rod shape-determining protein MreC, domain 2"/>
    <property type="match status" value="1"/>
</dbReference>
<keyword evidence="6" id="KW-0812">Transmembrane</keyword>
<dbReference type="PANTHER" id="PTHR34138">
    <property type="entry name" value="CELL SHAPE-DETERMINING PROTEIN MREC"/>
    <property type="match status" value="1"/>
</dbReference>
<comment type="caution">
    <text evidence="8">The sequence shown here is derived from an EMBL/GenBank/DDBJ whole genome shotgun (WGS) entry which is preliminary data.</text>
</comment>
<keyword evidence="6" id="KW-0472">Membrane</keyword>
<dbReference type="STRING" id="1802661.A2649_03975"/>